<dbReference type="Pfam" id="PF01522">
    <property type="entry name" value="Polysacc_deac_1"/>
    <property type="match status" value="1"/>
</dbReference>
<evidence type="ECO:0000256" key="1">
    <source>
        <dbReference type="SAM" id="SignalP"/>
    </source>
</evidence>
<dbReference type="GO" id="GO:0005975">
    <property type="term" value="P:carbohydrate metabolic process"/>
    <property type="evidence" value="ECO:0007669"/>
    <property type="project" value="InterPro"/>
</dbReference>
<keyword evidence="4" id="KW-1185">Reference proteome</keyword>
<dbReference type="InterPro" id="IPR050248">
    <property type="entry name" value="Polysacc_deacetylase_ArnD"/>
</dbReference>
<reference evidence="3 4" key="1">
    <citation type="journal article" date="2011" name="J. Bacteriol.">
        <title>Complete genome sequence of the cellulose-degrading bacterium Cellulosilyticum lentocellum.</title>
        <authorList>
            <consortium name="US DOE Joint Genome Institute"/>
            <person name="Miller D.A."/>
            <person name="Suen G."/>
            <person name="Bruce D."/>
            <person name="Copeland A."/>
            <person name="Cheng J.F."/>
            <person name="Detter C."/>
            <person name="Goodwin L.A."/>
            <person name="Han C.S."/>
            <person name="Hauser L.J."/>
            <person name="Land M.L."/>
            <person name="Lapidus A."/>
            <person name="Lucas S."/>
            <person name="Meincke L."/>
            <person name="Pitluck S."/>
            <person name="Tapia R."/>
            <person name="Teshima H."/>
            <person name="Woyke T."/>
            <person name="Fox B.G."/>
            <person name="Angert E.R."/>
            <person name="Currie C.R."/>
        </authorList>
    </citation>
    <scope>NUCLEOTIDE SEQUENCE [LARGE SCALE GENOMIC DNA]</scope>
    <source>
        <strain evidence="4">ATCC 49066 / DSM 5427 / NCIMB 11756 / RHM5</strain>
    </source>
</reference>
<gene>
    <name evidence="3" type="ordered locus">Clole_2527</name>
</gene>
<dbReference type="PANTHER" id="PTHR10587:SF125">
    <property type="entry name" value="POLYSACCHARIDE DEACETYLASE YHEN-RELATED"/>
    <property type="match status" value="1"/>
</dbReference>
<feature type="domain" description="NodB homology" evidence="2">
    <location>
        <begin position="37"/>
        <end position="225"/>
    </location>
</feature>
<evidence type="ECO:0000313" key="4">
    <source>
        <dbReference type="Proteomes" id="UP000008467"/>
    </source>
</evidence>
<sequence>MKKRIKSIILLFLVLIQITALGSPVDQDKSKGQIEYKVLYLTFDDGPSEYTGKLLDVLAKYHMKATFFMLDAEMKRNPDMVKRIVAEGHAVGVHGVTHEKSTFYCGTLGPLKEMDKANATLEQITGSKTNLARTPYGSSPYLTKKQAEALAAREYVIWDWNIDSKDWCYRNPYKTFRATTQMIQKSQKEPKVILFHDIKHVVETMTLFLEWMQEHQYTSKPITTDITPVKLKQKIN</sequence>
<dbReference type="InterPro" id="IPR011330">
    <property type="entry name" value="Glyco_hydro/deAcase_b/a-brl"/>
</dbReference>
<protein>
    <submittedName>
        <fullName evidence="3">Polysaccharide deacetylase</fullName>
    </submittedName>
</protein>
<dbReference type="PROSITE" id="PS51677">
    <property type="entry name" value="NODB"/>
    <property type="match status" value="1"/>
</dbReference>
<dbReference type="STRING" id="642492.Clole_2527"/>
<name>F2JHJ4_CELLD</name>
<dbReference type="KEGG" id="cle:Clole_2527"/>
<proteinExistence type="predicted"/>
<dbReference type="HOGENOM" id="CLU_021264_6_3_9"/>
<dbReference type="AlphaFoldDB" id="F2JHJ4"/>
<organism evidence="3 4">
    <name type="scientific">Cellulosilyticum lentocellum (strain ATCC 49066 / DSM 5427 / NCIMB 11756 / RHM5)</name>
    <name type="common">Clostridium lentocellum</name>
    <dbReference type="NCBI Taxonomy" id="642492"/>
    <lineage>
        <taxon>Bacteria</taxon>
        <taxon>Bacillati</taxon>
        <taxon>Bacillota</taxon>
        <taxon>Clostridia</taxon>
        <taxon>Lachnospirales</taxon>
        <taxon>Cellulosilyticaceae</taxon>
        <taxon>Cellulosilyticum</taxon>
    </lineage>
</organism>
<dbReference type="InterPro" id="IPR002509">
    <property type="entry name" value="NODB_dom"/>
</dbReference>
<dbReference type="RefSeq" id="WP_013657526.1">
    <property type="nucleotide sequence ID" value="NC_015275.1"/>
</dbReference>
<keyword evidence="1" id="KW-0732">Signal</keyword>
<feature type="chain" id="PRO_5003280208" evidence="1">
    <location>
        <begin position="23"/>
        <end position="236"/>
    </location>
</feature>
<dbReference type="CDD" id="cd10944">
    <property type="entry name" value="CE4_SmPgdA_like"/>
    <property type="match status" value="1"/>
</dbReference>
<dbReference type="Proteomes" id="UP000008467">
    <property type="component" value="Chromosome"/>
</dbReference>
<evidence type="ECO:0000259" key="2">
    <source>
        <dbReference type="PROSITE" id="PS51677"/>
    </source>
</evidence>
<evidence type="ECO:0000313" key="3">
    <source>
        <dbReference type="EMBL" id="ADZ84233.1"/>
    </source>
</evidence>
<dbReference type="Gene3D" id="3.20.20.370">
    <property type="entry name" value="Glycoside hydrolase/deacetylase"/>
    <property type="match status" value="1"/>
</dbReference>
<accession>F2JHJ4</accession>
<dbReference type="PANTHER" id="PTHR10587">
    <property type="entry name" value="GLYCOSYL TRANSFERASE-RELATED"/>
    <property type="match status" value="1"/>
</dbReference>
<dbReference type="EMBL" id="CP002582">
    <property type="protein sequence ID" value="ADZ84233.1"/>
    <property type="molecule type" value="Genomic_DNA"/>
</dbReference>
<feature type="signal peptide" evidence="1">
    <location>
        <begin position="1"/>
        <end position="22"/>
    </location>
</feature>
<dbReference type="eggNOG" id="COG0726">
    <property type="taxonomic scope" value="Bacteria"/>
</dbReference>
<dbReference type="GO" id="GO:0016810">
    <property type="term" value="F:hydrolase activity, acting on carbon-nitrogen (but not peptide) bonds"/>
    <property type="evidence" value="ECO:0007669"/>
    <property type="project" value="InterPro"/>
</dbReference>
<dbReference type="SUPFAM" id="SSF88713">
    <property type="entry name" value="Glycoside hydrolase/deacetylase"/>
    <property type="match status" value="1"/>
</dbReference>